<feature type="compositionally biased region" description="Low complexity" evidence="1">
    <location>
        <begin position="362"/>
        <end position="372"/>
    </location>
</feature>
<evidence type="ECO:0000313" key="2">
    <source>
        <dbReference type="EMBL" id="KXH48890.1"/>
    </source>
</evidence>
<dbReference type="AlphaFoldDB" id="A0A135TL34"/>
<feature type="compositionally biased region" description="Polar residues" evidence="1">
    <location>
        <begin position="373"/>
        <end position="391"/>
    </location>
</feature>
<evidence type="ECO:0000313" key="3">
    <source>
        <dbReference type="Proteomes" id="UP000070328"/>
    </source>
</evidence>
<feature type="compositionally biased region" description="Low complexity" evidence="1">
    <location>
        <begin position="419"/>
        <end position="471"/>
    </location>
</feature>
<feature type="compositionally biased region" description="Polar residues" evidence="1">
    <location>
        <begin position="1"/>
        <end position="11"/>
    </location>
</feature>
<feature type="compositionally biased region" description="Low complexity" evidence="1">
    <location>
        <begin position="251"/>
        <end position="260"/>
    </location>
</feature>
<feature type="region of interest" description="Disordered" evidence="1">
    <location>
        <begin position="169"/>
        <end position="270"/>
    </location>
</feature>
<gene>
    <name evidence="2" type="ORF">CSIM01_08549</name>
</gene>
<feature type="compositionally biased region" description="Basic residues" evidence="1">
    <location>
        <begin position="189"/>
        <end position="211"/>
    </location>
</feature>
<dbReference type="OrthoDB" id="4842907at2759"/>
<protein>
    <submittedName>
        <fullName evidence="2">Uncharacterized protein</fullName>
    </submittedName>
</protein>
<feature type="compositionally biased region" description="Basic and acidic residues" evidence="1">
    <location>
        <begin position="288"/>
        <end position="310"/>
    </location>
</feature>
<dbReference type="CDD" id="cd00065">
    <property type="entry name" value="FYVE_like_SF"/>
    <property type="match status" value="1"/>
</dbReference>
<feature type="region of interest" description="Disordered" evidence="1">
    <location>
        <begin position="91"/>
        <end position="139"/>
    </location>
</feature>
<feature type="compositionally biased region" description="Polar residues" evidence="1">
    <location>
        <begin position="169"/>
        <end position="188"/>
    </location>
</feature>
<sequence length="638" mass="67824">MDQFKTHTASSGGRDRGHDNWKKTDLSENRCDCCKKMPAAQTTHQLCKDCGFVVCRDCVAKGEISNRGSHVAHEVGDFDWVDRYALRTQRAGGSRAHGQPSVAIAVPGGQANTPDASPTKGPSSAPKSSAKKMTQVRRFPPKPVFLTQKLISSPSFPLLQTTLATNQNSSLALSTPTKAKNSSSATTRPSKKPKHSKKNKASKKKQKKGKKSYYNSGSDSDFNDDDMDSNAPSDKEYVPPAEAGGKGSVPAATAGAGRAAPVGLAQSRPVRAAAINTYEKMRNGSGNVKKEEPEVEEMKISEIPEAKGKSAEQAIPAQDHGYAQQGQVQDGGAYLHAPQYGEGPRHLGPLQLHPSAENKRVAAAPEKAPAAKRQNTSKMDSLTASMSSMSAGTVGVSKKAATPQKIKSSQKGKAPQVVQASQASQSQTSGQAQSSNQAQSTHTQCSNQGQSSTQSQSSSQAQSSQSAQLQQHAFPPLPIAPNTTLEERNASRRLVTADLGDLLDAIQAKLKLQIRTAGLTTRQQCDIVLREIVHSAWITNIVLTQTKRNNGELPAFAILRGFALAIMANMKLGRCPLTNNWIDGTDHAIQAVTAVVPDAMQIDVVQPAFQPGLNYPINGEDVEGANTLTFMSAGGHGN</sequence>
<name>A0A135TL34_9PEZI</name>
<dbReference type="Proteomes" id="UP000070328">
    <property type="component" value="Unassembled WGS sequence"/>
</dbReference>
<organism evidence="2 3">
    <name type="scientific">Colletotrichum simmondsii</name>
    <dbReference type="NCBI Taxonomy" id="703756"/>
    <lineage>
        <taxon>Eukaryota</taxon>
        <taxon>Fungi</taxon>
        <taxon>Dikarya</taxon>
        <taxon>Ascomycota</taxon>
        <taxon>Pezizomycotina</taxon>
        <taxon>Sordariomycetes</taxon>
        <taxon>Hypocreomycetidae</taxon>
        <taxon>Glomerellales</taxon>
        <taxon>Glomerellaceae</taxon>
        <taxon>Colletotrichum</taxon>
        <taxon>Colletotrichum acutatum species complex</taxon>
    </lineage>
</organism>
<feature type="compositionally biased region" description="Low complexity" evidence="1">
    <location>
        <begin position="116"/>
        <end position="132"/>
    </location>
</feature>
<feature type="region of interest" description="Disordered" evidence="1">
    <location>
        <begin position="1"/>
        <end position="21"/>
    </location>
</feature>
<proteinExistence type="predicted"/>
<feature type="region of interest" description="Disordered" evidence="1">
    <location>
        <begin position="283"/>
        <end position="483"/>
    </location>
</feature>
<accession>A0A135TL34</accession>
<reference evidence="2 3" key="1">
    <citation type="submission" date="2014-02" db="EMBL/GenBank/DDBJ databases">
        <title>The genome sequence of Colletotrichum simmondsii CBS122122.</title>
        <authorList>
            <person name="Baroncelli R."/>
            <person name="Thon M.R."/>
        </authorList>
    </citation>
    <scope>NUCLEOTIDE SEQUENCE [LARGE SCALE GENOMIC DNA]</scope>
    <source>
        <strain evidence="2 3">CBS122122</strain>
    </source>
</reference>
<comment type="caution">
    <text evidence="2">The sequence shown here is derived from an EMBL/GenBank/DDBJ whole genome shotgun (WGS) entry which is preliminary data.</text>
</comment>
<keyword evidence="3" id="KW-1185">Reference proteome</keyword>
<dbReference type="EMBL" id="JFBX01000123">
    <property type="protein sequence ID" value="KXH48890.1"/>
    <property type="molecule type" value="Genomic_DNA"/>
</dbReference>
<evidence type="ECO:0000256" key="1">
    <source>
        <dbReference type="SAM" id="MobiDB-lite"/>
    </source>
</evidence>